<keyword evidence="6 7" id="KW-0604">Photosystem II</keyword>
<comment type="similarity">
    <text evidence="7">Belongs to the Psb30/Ycf12 family.</text>
</comment>
<dbReference type="HAMAP" id="MF_01329">
    <property type="entry name" value="PSII_Psb30_Ycf12"/>
    <property type="match status" value="1"/>
</dbReference>
<dbReference type="GO" id="GO:0009523">
    <property type="term" value="C:photosystem II"/>
    <property type="evidence" value="ECO:0007669"/>
    <property type="project" value="UniProtKB-KW"/>
</dbReference>
<dbReference type="InterPro" id="IPR010284">
    <property type="entry name" value="PSII_Ycf12_core-subunit"/>
</dbReference>
<dbReference type="Pfam" id="PF05969">
    <property type="entry name" value="PSII_Ycf12"/>
    <property type="match status" value="1"/>
</dbReference>
<evidence type="ECO:0000256" key="4">
    <source>
        <dbReference type="ARBA" id="ARBA00022989"/>
    </source>
</evidence>
<name>A0A9Y1I254_9RHOD</name>
<accession>A0A9Y1I254</accession>
<protein>
    <recommendedName>
        <fullName evidence="7">Photosystem II reaction center protein Psb30</fullName>
    </recommendedName>
    <alternativeName>
        <fullName evidence="7">Photosystem II reaction center protein Ycf12</fullName>
    </alternativeName>
</protein>
<dbReference type="GO" id="GO:0042651">
    <property type="term" value="C:thylakoid membrane"/>
    <property type="evidence" value="ECO:0007669"/>
    <property type="project" value="UniProtKB-UniRule"/>
</dbReference>
<organism evidence="8">
    <name type="scientific">Sciadococcus taiwanensis</name>
    <dbReference type="NCBI Taxonomy" id="3028030"/>
    <lineage>
        <taxon>Eukaryota</taxon>
        <taxon>Rhodophyta</taxon>
        <taxon>Bangiophyceae</taxon>
        <taxon>Cavernulicolales</taxon>
        <taxon>Cavernulicolaceae</taxon>
        <taxon>Sciadococcus</taxon>
    </lineage>
</organism>
<comment type="subunit">
    <text evidence="7">PSII is composed of 1 copy each of membrane proteins PsbA, PsbB, PsbC, PsbD, PsbE, PsbF, PsbH, PsbI, PsbJ, PsbK, PsbL, PsbM, PsbT, PsbX, PsbY, PsbZ, Psb30/Ycf12, peripheral proteins of the oxygen-evolving complex and a large number of cofactors. It forms dimeric complexes.</text>
</comment>
<dbReference type="GO" id="GO:0015979">
    <property type="term" value="P:photosynthesis"/>
    <property type="evidence" value="ECO:0007669"/>
    <property type="project" value="UniProtKB-KW"/>
</dbReference>
<evidence type="ECO:0000313" key="8">
    <source>
        <dbReference type="EMBL" id="WDA98886.1"/>
    </source>
</evidence>
<reference evidence="8" key="1">
    <citation type="journal article" date="2023" name="J. Phycol.">
        <title>Revised classification of the Cyanidiophyceae based on plastid genome data with descriptions of the Cavernulicolales ord. nov. and Galdieriales ord. nov. (Rhodophyta).</title>
        <authorList>
            <person name="Park S.I."/>
            <person name="Cho C.H."/>
            <person name="Ciniglia C."/>
            <person name="Huang T.Y."/>
            <person name="Liu S.L."/>
            <person name="Bustamante D.E."/>
            <person name="Calderon M.S."/>
            <person name="Mansilla A."/>
            <person name="McDermott T."/>
            <person name="Andersen R.A."/>
            <person name="Yoon H.S."/>
        </authorList>
    </citation>
    <scope>NUCLEOTIDE SEQUENCE</scope>
</reference>
<gene>
    <name evidence="7 8" type="primary">ycf12</name>
    <name evidence="7" type="synonym">psb30</name>
    <name evidence="8" type="ORF">SCTW_104</name>
</gene>
<keyword evidence="8" id="KW-0934">Plastid</keyword>
<feature type="transmembrane region" description="Helical" evidence="7">
    <location>
        <begin position="6"/>
        <end position="27"/>
    </location>
</feature>
<dbReference type="AlphaFoldDB" id="A0A9Y1I254"/>
<dbReference type="NCBIfam" id="NF010239">
    <property type="entry name" value="PRK13686.1"/>
    <property type="match status" value="1"/>
</dbReference>
<sequence length="35" mass="3816">MINWQVVGQLTALALILASGPIVIILLSTRRNNLL</sequence>
<evidence type="ECO:0000256" key="7">
    <source>
        <dbReference type="HAMAP-Rule" id="MF_01329"/>
    </source>
</evidence>
<comment type="subcellular location">
    <subcellularLocation>
        <location evidence="7">Cellular thylakoid membrane</location>
        <topology evidence="7">Single-pass membrane protein</topology>
    </subcellularLocation>
    <subcellularLocation>
        <location evidence="1">Membrane</location>
        <topology evidence="1">Single-pass membrane protein</topology>
    </subcellularLocation>
</comment>
<evidence type="ECO:0000256" key="1">
    <source>
        <dbReference type="ARBA" id="ARBA00004167"/>
    </source>
</evidence>
<keyword evidence="5 7" id="KW-0472">Membrane</keyword>
<comment type="function">
    <text evidence="7">A core subunit of photosystem II (PSII), probably helps stabilize the reaction center.</text>
</comment>
<keyword evidence="2 7" id="KW-0602">Photosynthesis</keyword>
<proteinExistence type="inferred from homology"/>
<evidence type="ECO:0000256" key="3">
    <source>
        <dbReference type="ARBA" id="ARBA00022692"/>
    </source>
</evidence>
<keyword evidence="3 7" id="KW-0812">Transmembrane</keyword>
<keyword evidence="7" id="KW-0793">Thylakoid</keyword>
<dbReference type="EMBL" id="OP616811">
    <property type="protein sequence ID" value="WDA98886.1"/>
    <property type="molecule type" value="Genomic_DNA"/>
</dbReference>
<keyword evidence="4 7" id="KW-1133">Transmembrane helix</keyword>
<geneLocation type="plastid" evidence="8"/>
<evidence type="ECO:0000256" key="2">
    <source>
        <dbReference type="ARBA" id="ARBA00022531"/>
    </source>
</evidence>
<evidence type="ECO:0000256" key="6">
    <source>
        <dbReference type="ARBA" id="ARBA00023276"/>
    </source>
</evidence>
<evidence type="ECO:0000256" key="5">
    <source>
        <dbReference type="ARBA" id="ARBA00023136"/>
    </source>
</evidence>